<protein>
    <submittedName>
        <fullName evidence="1">Uncharacterized protein</fullName>
    </submittedName>
</protein>
<evidence type="ECO:0000313" key="2">
    <source>
        <dbReference type="Proteomes" id="UP000007305"/>
    </source>
</evidence>
<accession>A0A804R0K9</accession>
<proteinExistence type="predicted"/>
<reference evidence="2" key="1">
    <citation type="journal article" date="2009" name="Science">
        <title>The B73 maize genome: complexity, diversity, and dynamics.</title>
        <authorList>
            <person name="Schnable P.S."/>
            <person name="Ware D."/>
            <person name="Fulton R.S."/>
            <person name="Stein J.C."/>
            <person name="Wei F."/>
            <person name="Pasternak S."/>
            <person name="Liang C."/>
            <person name="Zhang J."/>
            <person name="Fulton L."/>
            <person name="Graves T.A."/>
            <person name="Minx P."/>
            <person name="Reily A.D."/>
            <person name="Courtney L."/>
            <person name="Kruchowski S.S."/>
            <person name="Tomlinson C."/>
            <person name="Strong C."/>
            <person name="Delehaunty K."/>
            <person name="Fronick C."/>
            <person name="Courtney B."/>
            <person name="Rock S.M."/>
            <person name="Belter E."/>
            <person name="Du F."/>
            <person name="Kim K."/>
            <person name="Abbott R.M."/>
            <person name="Cotton M."/>
            <person name="Levy A."/>
            <person name="Marchetto P."/>
            <person name="Ochoa K."/>
            <person name="Jackson S.M."/>
            <person name="Gillam B."/>
            <person name="Chen W."/>
            <person name="Yan L."/>
            <person name="Higginbotham J."/>
            <person name="Cardenas M."/>
            <person name="Waligorski J."/>
            <person name="Applebaum E."/>
            <person name="Phelps L."/>
            <person name="Falcone J."/>
            <person name="Kanchi K."/>
            <person name="Thane T."/>
            <person name="Scimone A."/>
            <person name="Thane N."/>
            <person name="Henke J."/>
            <person name="Wang T."/>
            <person name="Ruppert J."/>
            <person name="Shah N."/>
            <person name="Rotter K."/>
            <person name="Hodges J."/>
            <person name="Ingenthron E."/>
            <person name="Cordes M."/>
            <person name="Kohlberg S."/>
            <person name="Sgro J."/>
            <person name="Delgado B."/>
            <person name="Mead K."/>
            <person name="Chinwalla A."/>
            <person name="Leonard S."/>
            <person name="Crouse K."/>
            <person name="Collura K."/>
            <person name="Kudrna D."/>
            <person name="Currie J."/>
            <person name="He R."/>
            <person name="Angelova A."/>
            <person name="Rajasekar S."/>
            <person name="Mueller T."/>
            <person name="Lomeli R."/>
            <person name="Scara G."/>
            <person name="Ko A."/>
            <person name="Delaney K."/>
            <person name="Wissotski M."/>
            <person name="Lopez G."/>
            <person name="Campos D."/>
            <person name="Braidotti M."/>
            <person name="Ashley E."/>
            <person name="Golser W."/>
            <person name="Kim H."/>
            <person name="Lee S."/>
            <person name="Lin J."/>
            <person name="Dujmic Z."/>
            <person name="Kim W."/>
            <person name="Talag J."/>
            <person name="Zuccolo A."/>
            <person name="Fan C."/>
            <person name="Sebastian A."/>
            <person name="Kramer M."/>
            <person name="Spiegel L."/>
            <person name="Nascimento L."/>
            <person name="Zutavern T."/>
            <person name="Miller B."/>
            <person name="Ambroise C."/>
            <person name="Muller S."/>
            <person name="Spooner W."/>
            <person name="Narechania A."/>
            <person name="Ren L."/>
            <person name="Wei S."/>
            <person name="Kumari S."/>
            <person name="Faga B."/>
            <person name="Levy M.J."/>
            <person name="McMahan L."/>
            <person name="Van Buren P."/>
            <person name="Vaughn M.W."/>
            <person name="Ying K."/>
            <person name="Yeh C.-T."/>
            <person name="Emrich S.J."/>
            <person name="Jia Y."/>
            <person name="Kalyanaraman A."/>
            <person name="Hsia A.-P."/>
            <person name="Barbazuk W.B."/>
            <person name="Baucom R.S."/>
            <person name="Brutnell T.P."/>
            <person name="Carpita N.C."/>
            <person name="Chaparro C."/>
            <person name="Chia J.-M."/>
            <person name="Deragon J.-M."/>
            <person name="Estill J.C."/>
            <person name="Fu Y."/>
            <person name="Jeddeloh J.A."/>
            <person name="Han Y."/>
            <person name="Lee H."/>
            <person name="Li P."/>
            <person name="Lisch D.R."/>
            <person name="Liu S."/>
            <person name="Liu Z."/>
            <person name="Nagel D.H."/>
            <person name="McCann M.C."/>
            <person name="SanMiguel P."/>
            <person name="Myers A.M."/>
            <person name="Nettleton D."/>
            <person name="Nguyen J."/>
            <person name="Penning B.W."/>
            <person name="Ponnala L."/>
            <person name="Schneider K.L."/>
            <person name="Schwartz D.C."/>
            <person name="Sharma A."/>
            <person name="Soderlund C."/>
            <person name="Springer N.M."/>
            <person name="Sun Q."/>
            <person name="Wang H."/>
            <person name="Waterman M."/>
            <person name="Westerman R."/>
            <person name="Wolfgruber T.K."/>
            <person name="Yang L."/>
            <person name="Yu Y."/>
            <person name="Zhang L."/>
            <person name="Zhou S."/>
            <person name="Zhu Q."/>
            <person name="Bennetzen J.L."/>
            <person name="Dawe R.K."/>
            <person name="Jiang J."/>
            <person name="Jiang N."/>
            <person name="Presting G.G."/>
            <person name="Wessler S.R."/>
            <person name="Aluru S."/>
            <person name="Martienssen R.A."/>
            <person name="Clifton S.W."/>
            <person name="McCombie W.R."/>
            <person name="Wing R.A."/>
            <person name="Wilson R.K."/>
        </authorList>
    </citation>
    <scope>NUCLEOTIDE SEQUENCE [LARGE SCALE GENOMIC DNA]</scope>
    <source>
        <strain evidence="2">cv. B73</strain>
    </source>
</reference>
<reference evidence="1" key="2">
    <citation type="submission" date="2019-07" db="EMBL/GenBank/DDBJ databases">
        <authorList>
            <person name="Seetharam A."/>
            <person name="Woodhouse M."/>
            <person name="Cannon E."/>
        </authorList>
    </citation>
    <scope>NUCLEOTIDE SEQUENCE [LARGE SCALE GENOMIC DNA]</scope>
    <source>
        <strain evidence="1">cv. B73</strain>
    </source>
</reference>
<dbReference type="Gramene" id="Zm00001eb375370_T001">
    <property type="protein sequence ID" value="Zm00001eb375370_P001"/>
    <property type="gene ID" value="Zm00001eb375370"/>
</dbReference>
<dbReference type="InParanoid" id="A0A804R0K9"/>
<sequence length="190" mass="20593">MAVSAVAATPISGELSPSLFFLSNGIMMDSSSRQAVAKGCDSTLRRVSSTLLKWRTASPGRPASSAATAAAAEELHVRQQLRHGLRPCIGGRQQVRRGQEAAVGHVVAERVEVPAGAELRDDAGEVRRSVEVGEERGQDFYLDFGSELLLLVREPSVDNFRNRTPLVPVREVLTGLYSTWLFRAHKISGV</sequence>
<organism evidence="1 2">
    <name type="scientific">Zea mays</name>
    <name type="common">Maize</name>
    <dbReference type="NCBI Taxonomy" id="4577"/>
    <lineage>
        <taxon>Eukaryota</taxon>
        <taxon>Viridiplantae</taxon>
        <taxon>Streptophyta</taxon>
        <taxon>Embryophyta</taxon>
        <taxon>Tracheophyta</taxon>
        <taxon>Spermatophyta</taxon>
        <taxon>Magnoliopsida</taxon>
        <taxon>Liliopsida</taxon>
        <taxon>Poales</taxon>
        <taxon>Poaceae</taxon>
        <taxon>PACMAD clade</taxon>
        <taxon>Panicoideae</taxon>
        <taxon>Andropogonodae</taxon>
        <taxon>Andropogoneae</taxon>
        <taxon>Tripsacinae</taxon>
        <taxon>Zea</taxon>
    </lineage>
</organism>
<dbReference type="AlphaFoldDB" id="A0A804R0K9"/>
<name>A0A804R0K9_MAIZE</name>
<reference evidence="1" key="3">
    <citation type="submission" date="2021-05" db="UniProtKB">
        <authorList>
            <consortium name="EnsemblPlants"/>
        </authorList>
    </citation>
    <scope>IDENTIFICATION</scope>
    <source>
        <strain evidence="1">cv. B73</strain>
    </source>
</reference>
<dbReference type="EnsemblPlants" id="Zm00001eb375370_T001">
    <property type="protein sequence ID" value="Zm00001eb375370_P001"/>
    <property type="gene ID" value="Zm00001eb375370"/>
</dbReference>
<evidence type="ECO:0000313" key="1">
    <source>
        <dbReference type="EnsemblPlants" id="Zm00001eb375370_P001"/>
    </source>
</evidence>
<keyword evidence="2" id="KW-1185">Reference proteome</keyword>
<dbReference type="Proteomes" id="UP000007305">
    <property type="component" value="Chromosome 9"/>
</dbReference>